<evidence type="ECO:0000313" key="1">
    <source>
        <dbReference type="EMBL" id="RXI05610.1"/>
    </source>
</evidence>
<dbReference type="EMBL" id="RDQH01000328">
    <property type="protein sequence ID" value="RXI05610.1"/>
    <property type="molecule type" value="Genomic_DNA"/>
</dbReference>
<evidence type="ECO:0000313" key="2">
    <source>
        <dbReference type="Proteomes" id="UP000290289"/>
    </source>
</evidence>
<organism evidence="1 2">
    <name type="scientific">Malus domestica</name>
    <name type="common">Apple</name>
    <name type="synonym">Pyrus malus</name>
    <dbReference type="NCBI Taxonomy" id="3750"/>
    <lineage>
        <taxon>Eukaryota</taxon>
        <taxon>Viridiplantae</taxon>
        <taxon>Streptophyta</taxon>
        <taxon>Embryophyta</taxon>
        <taxon>Tracheophyta</taxon>
        <taxon>Spermatophyta</taxon>
        <taxon>Magnoliopsida</taxon>
        <taxon>eudicotyledons</taxon>
        <taxon>Gunneridae</taxon>
        <taxon>Pentapetalae</taxon>
        <taxon>rosids</taxon>
        <taxon>fabids</taxon>
        <taxon>Rosales</taxon>
        <taxon>Rosaceae</taxon>
        <taxon>Amygdaloideae</taxon>
        <taxon>Maleae</taxon>
        <taxon>Malus</taxon>
    </lineage>
</organism>
<dbReference type="AlphaFoldDB" id="A0A498KB88"/>
<dbReference type="Proteomes" id="UP000290289">
    <property type="component" value="Chromosome 2"/>
</dbReference>
<accession>A0A498KB88</accession>
<gene>
    <name evidence="1" type="ORF">DVH24_017652</name>
</gene>
<reference evidence="1 2" key="1">
    <citation type="submission" date="2018-10" db="EMBL/GenBank/DDBJ databases">
        <title>A high-quality apple genome assembly.</title>
        <authorList>
            <person name="Hu J."/>
        </authorList>
    </citation>
    <scope>NUCLEOTIDE SEQUENCE [LARGE SCALE GENOMIC DNA]</scope>
    <source>
        <strain evidence="2">cv. HFTH1</strain>
        <tissue evidence="1">Young leaf</tissue>
    </source>
</reference>
<keyword evidence="2" id="KW-1185">Reference proteome</keyword>
<name>A0A498KB88_MALDO</name>
<protein>
    <submittedName>
        <fullName evidence="1">Uncharacterized protein</fullName>
    </submittedName>
</protein>
<comment type="caution">
    <text evidence="1">The sequence shown here is derived from an EMBL/GenBank/DDBJ whole genome shotgun (WGS) entry which is preliminary data.</text>
</comment>
<sequence length="105" mass="11588">MESLSPSSLALAWLSGGQYRFCWKWAVWPVSLIILHPIRARERASTILLRDGWVPLFPRDDGGSLGLACRVSPLGSTEQACTILLRDGWVPLFPRDDDGSLGPLV</sequence>
<proteinExistence type="predicted"/>